<feature type="region of interest" description="Disordered" evidence="1">
    <location>
        <begin position="56"/>
        <end position="76"/>
    </location>
</feature>
<reference evidence="3" key="1">
    <citation type="submission" date="2016-10" db="EMBL/GenBank/DDBJ databases">
        <authorList>
            <person name="Varghese N."/>
            <person name="Submissions S."/>
        </authorList>
    </citation>
    <scope>NUCLEOTIDE SEQUENCE [LARGE SCALE GENOMIC DNA]</scope>
    <source>
        <strain evidence="3">IBRC-M 10655</strain>
    </source>
</reference>
<sequence length="76" mass="8509">MWRDRFIEHVRTLLTECGHPEIAGVDTYRIDDSVTDLQITCTDGRVIKLNIVRSSPPAGDNYSQPEPIVTKAPIDA</sequence>
<evidence type="ECO:0000313" key="3">
    <source>
        <dbReference type="Proteomes" id="UP000199651"/>
    </source>
</evidence>
<dbReference type="OrthoDB" id="3473536at2"/>
<gene>
    <name evidence="2" type="ORF">SAMN05192558_103426</name>
</gene>
<name>A0A1H0KC57_9PSEU</name>
<dbReference type="Proteomes" id="UP000199651">
    <property type="component" value="Unassembled WGS sequence"/>
</dbReference>
<protein>
    <submittedName>
        <fullName evidence="2">Uncharacterized protein</fullName>
    </submittedName>
</protein>
<keyword evidence="3" id="KW-1185">Reference proteome</keyword>
<dbReference type="AlphaFoldDB" id="A0A1H0KC57"/>
<proteinExistence type="predicted"/>
<organism evidence="2 3">
    <name type="scientific">Actinokineospora alba</name>
    <dbReference type="NCBI Taxonomy" id="504798"/>
    <lineage>
        <taxon>Bacteria</taxon>
        <taxon>Bacillati</taxon>
        <taxon>Actinomycetota</taxon>
        <taxon>Actinomycetes</taxon>
        <taxon>Pseudonocardiales</taxon>
        <taxon>Pseudonocardiaceae</taxon>
        <taxon>Actinokineospora</taxon>
    </lineage>
</organism>
<evidence type="ECO:0000313" key="2">
    <source>
        <dbReference type="EMBL" id="SDO53528.1"/>
    </source>
</evidence>
<dbReference type="STRING" id="504798.SAMN05421871_102623"/>
<evidence type="ECO:0000256" key="1">
    <source>
        <dbReference type="SAM" id="MobiDB-lite"/>
    </source>
</evidence>
<dbReference type="RefSeq" id="WP_091372473.1">
    <property type="nucleotide sequence ID" value="NZ_FNDV01000002.1"/>
</dbReference>
<accession>A0A1H0KC57</accession>
<dbReference type="EMBL" id="FNJB01000003">
    <property type="protein sequence ID" value="SDO53528.1"/>
    <property type="molecule type" value="Genomic_DNA"/>
</dbReference>